<gene>
    <name evidence="2" type="ORF">Nepgr_033858</name>
</gene>
<reference evidence="2" key="1">
    <citation type="submission" date="2023-05" db="EMBL/GenBank/DDBJ databases">
        <title>Nepenthes gracilis genome sequencing.</title>
        <authorList>
            <person name="Fukushima K."/>
        </authorList>
    </citation>
    <scope>NUCLEOTIDE SEQUENCE</scope>
    <source>
        <strain evidence="2">SING2019-196</strain>
    </source>
</reference>
<evidence type="ECO:0000313" key="2">
    <source>
        <dbReference type="EMBL" id="GMH32014.1"/>
    </source>
</evidence>
<proteinExistence type="predicted"/>
<sequence length="112" mass="12250">MISIHFGVPSIIKLHAPGSTVQHCIPSADKHSSSNIQNSSTELLMQDQQSSRHQHPKGGYTWEQSPIKIGCKLAHQPGQKAAKCIRNNQYTQAQSNKTTGNIHSVHNSITGE</sequence>
<protein>
    <submittedName>
        <fullName evidence="2">Uncharacterized protein</fullName>
    </submittedName>
</protein>
<keyword evidence="3" id="KW-1185">Reference proteome</keyword>
<feature type="region of interest" description="Disordered" evidence="1">
    <location>
        <begin position="27"/>
        <end position="62"/>
    </location>
</feature>
<dbReference type="AlphaFoldDB" id="A0AAD3TMS5"/>
<accession>A0AAD3TMS5</accession>
<organism evidence="2 3">
    <name type="scientific">Nepenthes gracilis</name>
    <name type="common">Slender pitcher plant</name>
    <dbReference type="NCBI Taxonomy" id="150966"/>
    <lineage>
        <taxon>Eukaryota</taxon>
        <taxon>Viridiplantae</taxon>
        <taxon>Streptophyta</taxon>
        <taxon>Embryophyta</taxon>
        <taxon>Tracheophyta</taxon>
        <taxon>Spermatophyta</taxon>
        <taxon>Magnoliopsida</taxon>
        <taxon>eudicotyledons</taxon>
        <taxon>Gunneridae</taxon>
        <taxon>Pentapetalae</taxon>
        <taxon>Caryophyllales</taxon>
        <taxon>Nepenthaceae</taxon>
        <taxon>Nepenthes</taxon>
    </lineage>
</organism>
<evidence type="ECO:0000256" key="1">
    <source>
        <dbReference type="SAM" id="MobiDB-lite"/>
    </source>
</evidence>
<feature type="compositionally biased region" description="Polar residues" evidence="1">
    <location>
        <begin position="33"/>
        <end position="51"/>
    </location>
</feature>
<dbReference type="EMBL" id="BSYO01000053">
    <property type="protein sequence ID" value="GMH32014.1"/>
    <property type="molecule type" value="Genomic_DNA"/>
</dbReference>
<evidence type="ECO:0000313" key="3">
    <source>
        <dbReference type="Proteomes" id="UP001279734"/>
    </source>
</evidence>
<name>A0AAD3TMS5_NEPGR</name>
<comment type="caution">
    <text evidence="2">The sequence shown here is derived from an EMBL/GenBank/DDBJ whole genome shotgun (WGS) entry which is preliminary data.</text>
</comment>
<dbReference type="Proteomes" id="UP001279734">
    <property type="component" value="Unassembled WGS sequence"/>
</dbReference>